<evidence type="ECO:0000313" key="1">
    <source>
        <dbReference type="EMBL" id="SFT91204.1"/>
    </source>
</evidence>
<dbReference type="Proteomes" id="UP000198844">
    <property type="component" value="Unassembled WGS sequence"/>
</dbReference>
<dbReference type="RefSeq" id="WP_143131689.1">
    <property type="nucleotide sequence ID" value="NZ_FPBH01000005.1"/>
</dbReference>
<accession>A0A1I7BVJ3</accession>
<proteinExistence type="predicted"/>
<evidence type="ECO:0000313" key="2">
    <source>
        <dbReference type="Proteomes" id="UP000198844"/>
    </source>
</evidence>
<name>A0A1I7BVJ3_9BURK</name>
<organism evidence="1 2">
    <name type="scientific">Paraburkholderia aspalathi</name>
    <dbReference type="NCBI Taxonomy" id="1324617"/>
    <lineage>
        <taxon>Bacteria</taxon>
        <taxon>Pseudomonadati</taxon>
        <taxon>Pseudomonadota</taxon>
        <taxon>Betaproteobacteria</taxon>
        <taxon>Burkholderiales</taxon>
        <taxon>Burkholderiaceae</taxon>
        <taxon>Paraburkholderia</taxon>
    </lineage>
</organism>
<gene>
    <name evidence="1" type="ORF">SAMN05192563_1005169</name>
</gene>
<dbReference type="AlphaFoldDB" id="A0A1I7BVJ3"/>
<protein>
    <submittedName>
        <fullName evidence="1">Uncharacterized protein</fullName>
    </submittedName>
</protein>
<reference evidence="1 2" key="1">
    <citation type="submission" date="2016-10" db="EMBL/GenBank/DDBJ databases">
        <authorList>
            <person name="de Groot N.N."/>
        </authorList>
    </citation>
    <scope>NUCLEOTIDE SEQUENCE [LARGE SCALE GENOMIC DNA]</scope>
    <source>
        <strain evidence="1 2">LMG 27731</strain>
    </source>
</reference>
<sequence>MIVEKHTIEILDRYSDVAPFVDSVNEAADSDKNALGFFPSRVFEDFARKEQLFVAVERHAKGMSYAGHLLFEARHPKGRVRQISSRLRSENMG</sequence>
<dbReference type="OrthoDB" id="7825539at2"/>
<dbReference type="EMBL" id="FPBH01000005">
    <property type="protein sequence ID" value="SFT91204.1"/>
    <property type="molecule type" value="Genomic_DNA"/>
</dbReference>